<comment type="caution">
    <text evidence="9">The sequence shown here is derived from an EMBL/GenBank/DDBJ whole genome shotgun (WGS) entry which is preliminary data.</text>
</comment>
<evidence type="ECO:0000313" key="9">
    <source>
        <dbReference type="EMBL" id="EGA71330.1"/>
    </source>
</evidence>
<organism evidence="9 10">
    <name type="scientific">Vibrio sinaloensis DSM 21326</name>
    <dbReference type="NCBI Taxonomy" id="945550"/>
    <lineage>
        <taxon>Bacteria</taxon>
        <taxon>Pseudomonadati</taxon>
        <taxon>Pseudomonadota</taxon>
        <taxon>Gammaproteobacteria</taxon>
        <taxon>Vibrionales</taxon>
        <taxon>Vibrionaceae</taxon>
        <taxon>Vibrio</taxon>
        <taxon>Vibrio oreintalis group</taxon>
    </lineage>
</organism>
<evidence type="ECO:0000259" key="8">
    <source>
        <dbReference type="Pfam" id="PF11890"/>
    </source>
</evidence>
<feature type="binding site" evidence="5">
    <location>
        <position position="147"/>
    </location>
    <ligand>
        <name>NAD(+)</name>
        <dbReference type="ChEBI" id="CHEBI:57540"/>
    </ligand>
</feature>
<dbReference type="GO" id="GO:0030267">
    <property type="term" value="F:glyoxylate reductase (NADPH) activity"/>
    <property type="evidence" value="ECO:0007669"/>
    <property type="project" value="TreeGrafter"/>
</dbReference>
<dbReference type="GO" id="GO:0046983">
    <property type="term" value="F:protein dimerization activity"/>
    <property type="evidence" value="ECO:0007669"/>
    <property type="project" value="InterPro"/>
</dbReference>
<keyword evidence="4 5" id="KW-0664">Pyridoxine biosynthesis</keyword>
<feature type="domain" description="Erythronate-4-phosphate dehydrogenase dimerisation" evidence="8">
    <location>
        <begin position="290"/>
        <end position="370"/>
    </location>
</feature>
<dbReference type="GO" id="GO:0033711">
    <property type="term" value="F:4-phosphoerythronate dehydrogenase activity"/>
    <property type="evidence" value="ECO:0007669"/>
    <property type="project" value="UniProtKB-EC"/>
</dbReference>
<feature type="active site" evidence="5">
    <location>
        <position position="238"/>
    </location>
</feature>
<dbReference type="InterPro" id="IPR020921">
    <property type="entry name" value="Erythronate-4-P_DHase"/>
</dbReference>
<feature type="binding site" evidence="5">
    <location>
        <position position="45"/>
    </location>
    <ligand>
        <name>substrate</name>
    </ligand>
</feature>
<comment type="catalytic activity">
    <reaction evidence="5">
        <text>4-phospho-D-erythronate + NAD(+) = (R)-3-hydroxy-2-oxo-4-phosphooxybutanoate + NADH + H(+)</text>
        <dbReference type="Rhea" id="RHEA:18829"/>
        <dbReference type="ChEBI" id="CHEBI:15378"/>
        <dbReference type="ChEBI" id="CHEBI:57540"/>
        <dbReference type="ChEBI" id="CHEBI:57945"/>
        <dbReference type="ChEBI" id="CHEBI:58538"/>
        <dbReference type="ChEBI" id="CHEBI:58766"/>
        <dbReference type="EC" id="1.1.1.290"/>
    </reaction>
</comment>
<dbReference type="Gene3D" id="3.40.50.720">
    <property type="entry name" value="NAD(P)-binding Rossmann-like Domain"/>
    <property type="match status" value="2"/>
</dbReference>
<name>E8M3P1_PHOS4</name>
<dbReference type="PROSITE" id="PS00671">
    <property type="entry name" value="D_2_HYDROXYACID_DH_3"/>
    <property type="match status" value="1"/>
</dbReference>
<feature type="domain" description="D-isomer specific 2-hydroxyacid dehydrogenase catalytic" evidence="6">
    <location>
        <begin position="4"/>
        <end position="284"/>
    </location>
</feature>
<feature type="binding site" evidence="5">
    <location>
        <begin position="127"/>
        <end position="128"/>
    </location>
    <ligand>
        <name>NAD(+)</name>
        <dbReference type="ChEBI" id="CHEBI:57540"/>
    </ligand>
</feature>
<dbReference type="EC" id="1.1.1.290" evidence="5"/>
<dbReference type="UniPathway" id="UPA00244">
    <property type="reaction ID" value="UER00310"/>
</dbReference>
<dbReference type="Gene3D" id="3.30.1370.170">
    <property type="match status" value="1"/>
</dbReference>
<feature type="binding site" evidence="5">
    <location>
        <position position="176"/>
    </location>
    <ligand>
        <name>NAD(+)</name>
        <dbReference type="ChEBI" id="CHEBI:57540"/>
    </ligand>
</feature>
<feature type="active site" evidence="5">
    <location>
        <position position="209"/>
    </location>
</feature>
<gene>
    <name evidence="5" type="primary">pdxB</name>
    <name evidence="9" type="ORF">VISI1226_11199</name>
</gene>
<dbReference type="AlphaFoldDB" id="E8M3P1"/>
<dbReference type="InterPro" id="IPR029753">
    <property type="entry name" value="D-isomer_DH_CS"/>
</dbReference>
<dbReference type="Pfam" id="PF11890">
    <property type="entry name" value="DUF3410"/>
    <property type="match status" value="1"/>
</dbReference>
<dbReference type="GO" id="GO:0051287">
    <property type="term" value="F:NAD binding"/>
    <property type="evidence" value="ECO:0007669"/>
    <property type="project" value="InterPro"/>
</dbReference>
<feature type="binding site" evidence="5">
    <location>
        <position position="259"/>
    </location>
    <ligand>
        <name>substrate</name>
    </ligand>
</feature>
<comment type="subcellular location">
    <subcellularLocation>
        <location evidence="5">Cytoplasm</location>
    </subcellularLocation>
</comment>
<comment type="caution">
    <text evidence="5">Lacks conserved residue(s) required for the propagation of feature annotation.</text>
</comment>
<dbReference type="InterPro" id="IPR024531">
    <property type="entry name" value="Erythronate-4-P_DHase_dimer"/>
</dbReference>
<dbReference type="InterPro" id="IPR036291">
    <property type="entry name" value="NAD(P)-bd_dom_sf"/>
</dbReference>
<dbReference type="Pfam" id="PF02826">
    <property type="entry name" value="2-Hacid_dh_C"/>
    <property type="match status" value="1"/>
</dbReference>
<dbReference type="InterPro" id="IPR006139">
    <property type="entry name" value="D-isomer_2_OHA_DH_cat_dom"/>
</dbReference>
<feature type="domain" description="D-isomer specific 2-hydroxyacid dehydrogenase NAD-binding" evidence="7">
    <location>
        <begin position="110"/>
        <end position="257"/>
    </location>
</feature>
<evidence type="ECO:0000256" key="5">
    <source>
        <dbReference type="HAMAP-Rule" id="MF_01825"/>
    </source>
</evidence>
<evidence type="ECO:0000259" key="6">
    <source>
        <dbReference type="Pfam" id="PF00389"/>
    </source>
</evidence>
<comment type="function">
    <text evidence="5">Catalyzes the oxidation of erythronate-4-phosphate to 3-hydroxy-2-oxo-4-phosphonooxybutanoate.</text>
</comment>
<feature type="binding site" evidence="5">
    <location>
        <position position="233"/>
    </location>
    <ligand>
        <name>NAD(+)</name>
        <dbReference type="ChEBI" id="CHEBI:57540"/>
    </ligand>
</feature>
<comment type="subunit">
    <text evidence="5">Homodimer.</text>
</comment>
<dbReference type="GeneID" id="95568263"/>
<dbReference type="Proteomes" id="UP000006228">
    <property type="component" value="Unassembled WGS sequence"/>
</dbReference>
<dbReference type="HAMAP" id="MF_01825">
    <property type="entry name" value="PdxB"/>
    <property type="match status" value="1"/>
</dbReference>
<accession>E8M3P1</accession>
<dbReference type="GO" id="GO:0016618">
    <property type="term" value="F:hydroxypyruvate reductase [NAD(P)H] activity"/>
    <property type="evidence" value="ECO:0007669"/>
    <property type="project" value="TreeGrafter"/>
</dbReference>
<comment type="similarity">
    <text evidence="5">Belongs to the D-isomer specific 2-hydroxyacid dehydrogenase family. PdxB subfamily.</text>
</comment>
<dbReference type="GO" id="GO:0005829">
    <property type="term" value="C:cytosol"/>
    <property type="evidence" value="ECO:0007669"/>
    <property type="project" value="TreeGrafter"/>
</dbReference>
<evidence type="ECO:0000256" key="3">
    <source>
        <dbReference type="ARBA" id="ARBA00023027"/>
    </source>
</evidence>
<feature type="binding site" evidence="5">
    <location>
        <position position="67"/>
    </location>
    <ligand>
        <name>substrate</name>
    </ligand>
</feature>
<reference evidence="9 10" key="1">
    <citation type="journal article" date="2012" name="Int. J. Syst. Evol. Microbiol.">
        <title>Vibrio caribbeanicus sp. nov., isolated from the marine sponge Scleritoderma cyanea.</title>
        <authorList>
            <person name="Hoffmann M."/>
            <person name="Monday S.R."/>
            <person name="Allard M.W."/>
            <person name="Strain E.A."/>
            <person name="Whittaker P."/>
            <person name="Naum M."/>
            <person name="McCarthy P.J."/>
            <person name="Lopez J.V."/>
            <person name="Fischer M."/>
            <person name="Brown E.W."/>
        </authorList>
    </citation>
    <scope>NUCLEOTIDE SEQUENCE [LARGE SCALE GENOMIC DNA]</scope>
    <source>
        <strain evidence="10">DSMZ 21326</strain>
    </source>
</reference>
<evidence type="ECO:0000256" key="4">
    <source>
        <dbReference type="ARBA" id="ARBA00023096"/>
    </source>
</evidence>
<evidence type="ECO:0000256" key="1">
    <source>
        <dbReference type="ARBA" id="ARBA00022490"/>
    </source>
</evidence>
<dbReference type="PANTHER" id="PTHR10996:SF178">
    <property type="entry name" value="2-HYDROXYACID DEHYDROGENASE YGL185C-RELATED"/>
    <property type="match status" value="1"/>
</dbReference>
<keyword evidence="3 5" id="KW-0520">NAD</keyword>
<sequence>MKILIDENMPYAEQLFSQLGEVVLKPGRTLTADDLIDVDALMIRSVTKVNQQLISKANKLKFVGTATAGMDHVDQALLTEKGIFFTAAPGCNKVGVAEYAFSVMMVLAQQHGFSVFDKTVGIIGAGQVGSYLQQCLEGIGLNVLINDPPKQTAGDPRQFTELDTLLAESDIITLHTPITREGDYPTHHLIDAARLEQLRGDQILINAARGPIVDNTALKQRLAKNDGFIAALDVFEFEPEVDMELLPLLAFATPHVAGYGLEGKARGTTMIFNSYCEFLGNELRAHASDLLPTAPVPTMVLDREWDEATLHNITQLVYDVRKDDALFRREISKPGSFDLMRKNYWDRREYSAVTLVGGKSCHLTPLAKLGFKVEVSQ</sequence>
<dbReference type="PANTHER" id="PTHR10996">
    <property type="entry name" value="2-HYDROXYACID DEHYDROGENASE-RELATED"/>
    <property type="match status" value="1"/>
</dbReference>
<dbReference type="SUPFAM" id="SSF51735">
    <property type="entry name" value="NAD(P)-binding Rossmann-fold domains"/>
    <property type="match status" value="1"/>
</dbReference>
<evidence type="ECO:0000256" key="2">
    <source>
        <dbReference type="ARBA" id="ARBA00023002"/>
    </source>
</evidence>
<proteinExistence type="inferred from homology"/>
<keyword evidence="1 5" id="KW-0963">Cytoplasm</keyword>
<keyword evidence="2 5" id="KW-0560">Oxidoreductase</keyword>
<dbReference type="EMBL" id="AEVT01000022">
    <property type="protein sequence ID" value="EGA71330.1"/>
    <property type="molecule type" value="Genomic_DNA"/>
</dbReference>
<dbReference type="InterPro" id="IPR006140">
    <property type="entry name" value="D-isomer_DH_NAD-bd"/>
</dbReference>
<protein>
    <recommendedName>
        <fullName evidence="5">Erythronate-4-phosphate dehydrogenase</fullName>
        <ecNumber evidence="5">1.1.1.290</ecNumber>
    </recommendedName>
</protein>
<dbReference type="CDD" id="cd12158">
    <property type="entry name" value="ErythrP_dh"/>
    <property type="match status" value="1"/>
</dbReference>
<dbReference type="GO" id="GO:0008615">
    <property type="term" value="P:pyridoxine biosynthetic process"/>
    <property type="evidence" value="ECO:0007669"/>
    <property type="project" value="UniProtKB-UniRule"/>
</dbReference>
<comment type="pathway">
    <text evidence="5">Cofactor biosynthesis; pyridoxine 5'-phosphate biosynthesis; pyridoxine 5'-phosphate from D-erythrose 4-phosphate: step 2/5.</text>
</comment>
<dbReference type="SUPFAM" id="SSF52283">
    <property type="entry name" value="Formate/glycerate dehydrogenase catalytic domain-like"/>
    <property type="match status" value="1"/>
</dbReference>
<dbReference type="FunFam" id="3.40.50.720:FF:000093">
    <property type="entry name" value="Erythronate-4-phosphate dehydrogenase"/>
    <property type="match status" value="1"/>
</dbReference>
<dbReference type="InterPro" id="IPR050223">
    <property type="entry name" value="D-isomer_2-hydroxyacid_DH"/>
</dbReference>
<evidence type="ECO:0000259" key="7">
    <source>
        <dbReference type="Pfam" id="PF02826"/>
    </source>
</evidence>
<feature type="active site" description="Proton donor" evidence="5">
    <location>
        <position position="255"/>
    </location>
</feature>
<dbReference type="RefSeq" id="WP_008074589.1">
    <property type="nucleotide sequence ID" value="NZ_AEVT01000022.1"/>
</dbReference>
<feature type="binding site" evidence="5">
    <location>
        <position position="258"/>
    </location>
    <ligand>
        <name>NAD(+)</name>
        <dbReference type="ChEBI" id="CHEBI:57540"/>
    </ligand>
</feature>
<dbReference type="Pfam" id="PF00389">
    <property type="entry name" value="2-Hacid_dh"/>
    <property type="match status" value="1"/>
</dbReference>
<dbReference type="OrthoDB" id="9770208at2"/>
<dbReference type="eggNOG" id="COG0111">
    <property type="taxonomic scope" value="Bacteria"/>
</dbReference>
<dbReference type="InterPro" id="IPR038251">
    <property type="entry name" value="PdxB_dimer_sf"/>
</dbReference>
<evidence type="ECO:0000313" key="10">
    <source>
        <dbReference type="Proteomes" id="UP000006228"/>
    </source>
</evidence>